<protein>
    <recommendedName>
        <fullName evidence="3">Tyrosine specific protein phosphatases domain-containing protein</fullName>
    </recommendedName>
</protein>
<dbReference type="InterPro" id="IPR029021">
    <property type="entry name" value="Prot-tyrosine_phosphatase-like"/>
</dbReference>
<evidence type="ECO:0008006" key="3">
    <source>
        <dbReference type="Google" id="ProtNLM"/>
    </source>
</evidence>
<comment type="caution">
    <text evidence="1">The sequence shown here is derived from an EMBL/GenBank/DDBJ whole genome shotgun (WGS) entry which is preliminary data.</text>
</comment>
<dbReference type="OrthoDB" id="437665at2"/>
<dbReference type="Gene3D" id="3.90.190.10">
    <property type="entry name" value="Protein tyrosine phosphatase superfamily"/>
    <property type="match status" value="1"/>
</dbReference>
<dbReference type="EMBL" id="QNRK01000010">
    <property type="protein sequence ID" value="RBP14151.1"/>
    <property type="molecule type" value="Genomic_DNA"/>
</dbReference>
<keyword evidence="2" id="KW-1185">Reference proteome</keyword>
<dbReference type="Proteomes" id="UP000253529">
    <property type="component" value="Unassembled WGS sequence"/>
</dbReference>
<evidence type="ECO:0000313" key="2">
    <source>
        <dbReference type="Proteomes" id="UP000253529"/>
    </source>
</evidence>
<sequence>MDTFALATLSICGLQELDAFAARDVTNVLSLLDPGTPEPSAFLAYGAPARTTLYFHDAIEPAPDVVLPTAADIDTILAFARDAGDVRHLLIHCHMGISRSTAAMLMVMAQAFPDESEEALADRLIAIRPQAWPNARMIGLADERLGREGRLTAAAGGLYARHLAARPVLGEAMTKMDRAREVELGRRILAETR</sequence>
<gene>
    <name evidence="1" type="ORF">DFR50_110177</name>
</gene>
<reference evidence="1 2" key="1">
    <citation type="submission" date="2018-06" db="EMBL/GenBank/DDBJ databases">
        <title>Genomic Encyclopedia of Type Strains, Phase IV (KMG-IV): sequencing the most valuable type-strain genomes for metagenomic binning, comparative biology and taxonomic classification.</title>
        <authorList>
            <person name="Goeker M."/>
        </authorList>
    </citation>
    <scope>NUCLEOTIDE SEQUENCE [LARGE SCALE GENOMIC DNA]</scope>
    <source>
        <strain evidence="1 2">DSM 24875</strain>
    </source>
</reference>
<dbReference type="AlphaFoldDB" id="A0A366FHS2"/>
<proteinExistence type="predicted"/>
<name>A0A366FHS2_9HYPH</name>
<dbReference type="InterPro" id="IPR016130">
    <property type="entry name" value="Tyr_Pase_AS"/>
</dbReference>
<dbReference type="SUPFAM" id="SSF52799">
    <property type="entry name" value="(Phosphotyrosine protein) phosphatases II"/>
    <property type="match status" value="1"/>
</dbReference>
<accession>A0A366FHS2</accession>
<evidence type="ECO:0000313" key="1">
    <source>
        <dbReference type="EMBL" id="RBP14151.1"/>
    </source>
</evidence>
<organism evidence="1 2">
    <name type="scientific">Roseiarcus fermentans</name>
    <dbReference type="NCBI Taxonomy" id="1473586"/>
    <lineage>
        <taxon>Bacteria</taxon>
        <taxon>Pseudomonadati</taxon>
        <taxon>Pseudomonadota</taxon>
        <taxon>Alphaproteobacteria</taxon>
        <taxon>Hyphomicrobiales</taxon>
        <taxon>Roseiarcaceae</taxon>
        <taxon>Roseiarcus</taxon>
    </lineage>
</organism>
<dbReference type="PROSITE" id="PS00383">
    <property type="entry name" value="TYR_PHOSPHATASE_1"/>
    <property type="match status" value="1"/>
</dbReference>
<dbReference type="RefSeq" id="WP_113889279.1">
    <property type="nucleotide sequence ID" value="NZ_QNRK01000010.1"/>
</dbReference>